<sequence>MLTRHDDFSLKLPNSNMQKIFAEYFNEIQNIDVSTLYQDMMQRFINQPDLPRLFADYWRLYISQLPEAIFSKVNENFYRTTFFELCSRHISKWFTWNMERSYPKGRTDLEFVGKYNEKFANLRMVIEFKYFSNTKFKAFKCKMDDFQMQENDAKQLKQYIDDIQKEWPKATIEPYLIYCFGNQGFKVFSMG</sequence>
<evidence type="ECO:0000313" key="1">
    <source>
        <dbReference type="EMBL" id="ETR74290.1"/>
    </source>
</evidence>
<protein>
    <recommendedName>
        <fullName evidence="3">Protein containing DUF1703</fullName>
    </recommendedName>
</protein>
<dbReference type="AlphaFoldDB" id="A0A1V1PHL6"/>
<comment type="caution">
    <text evidence="1">The sequence shown here is derived from an EMBL/GenBank/DDBJ whole genome shotgun (WGS) entry which is preliminary data.</text>
</comment>
<organism evidence="1 2">
    <name type="scientific">Candidatus Magnetoglobus multicellularis str. Araruama</name>
    <dbReference type="NCBI Taxonomy" id="890399"/>
    <lineage>
        <taxon>Bacteria</taxon>
        <taxon>Pseudomonadati</taxon>
        <taxon>Thermodesulfobacteriota</taxon>
        <taxon>Desulfobacteria</taxon>
        <taxon>Desulfobacterales</taxon>
        <taxon>Desulfobacteraceae</taxon>
        <taxon>Candidatus Magnetoglobus</taxon>
    </lineage>
</organism>
<proteinExistence type="predicted"/>
<dbReference type="InterPro" id="IPR012547">
    <property type="entry name" value="PDDEXK_9"/>
</dbReference>
<gene>
    <name evidence="1" type="ORF">OMM_00296</name>
</gene>
<reference evidence="2" key="1">
    <citation type="submission" date="2012-11" db="EMBL/GenBank/DDBJ databases">
        <authorList>
            <person name="Lucero-Rivera Y.E."/>
            <person name="Tovar-Ramirez D."/>
        </authorList>
    </citation>
    <scope>NUCLEOTIDE SEQUENCE [LARGE SCALE GENOMIC DNA]</scope>
    <source>
        <strain evidence="2">Araruama</strain>
    </source>
</reference>
<dbReference type="EMBL" id="ATBP01000012">
    <property type="protein sequence ID" value="ETR74290.1"/>
    <property type="molecule type" value="Genomic_DNA"/>
</dbReference>
<evidence type="ECO:0008006" key="3">
    <source>
        <dbReference type="Google" id="ProtNLM"/>
    </source>
</evidence>
<name>A0A1V1PHL6_9BACT</name>
<dbReference type="Proteomes" id="UP000189670">
    <property type="component" value="Unassembled WGS sequence"/>
</dbReference>
<accession>A0A1V1PHL6</accession>
<evidence type="ECO:0000313" key="2">
    <source>
        <dbReference type="Proteomes" id="UP000189670"/>
    </source>
</evidence>
<dbReference type="Pfam" id="PF08011">
    <property type="entry name" value="PDDEXK_9"/>
    <property type="match status" value="1"/>
</dbReference>